<dbReference type="SUPFAM" id="SSF89372">
    <property type="entry name" value="Fucose-specific lectin"/>
    <property type="match status" value="1"/>
</dbReference>
<keyword evidence="1" id="KW-0812">Transmembrane</keyword>
<dbReference type="AlphaFoldDB" id="A0A2P7Z7M5"/>
<evidence type="ECO:0008006" key="4">
    <source>
        <dbReference type="Google" id="ProtNLM"/>
    </source>
</evidence>
<comment type="caution">
    <text evidence="2">The sequence shown here is derived from an EMBL/GenBank/DDBJ whole genome shotgun (WGS) entry which is preliminary data.</text>
</comment>
<organism evidence="2 3">
    <name type="scientific">Elsinoe australis</name>
    <dbReference type="NCBI Taxonomy" id="40998"/>
    <lineage>
        <taxon>Eukaryota</taxon>
        <taxon>Fungi</taxon>
        <taxon>Dikarya</taxon>
        <taxon>Ascomycota</taxon>
        <taxon>Pezizomycotina</taxon>
        <taxon>Dothideomycetes</taxon>
        <taxon>Dothideomycetidae</taxon>
        <taxon>Myriangiales</taxon>
        <taxon>Elsinoaceae</taxon>
        <taxon>Elsinoe</taxon>
    </lineage>
</organism>
<name>A0A2P7Z7M5_9PEZI</name>
<accession>A0A2P7Z7M5</accession>
<dbReference type="Gene3D" id="2.120.10.70">
    <property type="entry name" value="Fucose-specific lectin"/>
    <property type="match status" value="1"/>
</dbReference>
<dbReference type="Proteomes" id="UP000243723">
    <property type="component" value="Unassembled WGS sequence"/>
</dbReference>
<proteinExistence type="predicted"/>
<sequence>MASTDRRAMCDNLPERVVEPRANLPEVDITKSPGCLQEPSAWKQPNSPVSQLSHDKRFSESTAVAEPQIPYDINGVNATETKKRNTICGLRKRWFFTLLLGASLAIAFGFGVGLGIGLSKSNNDGTQGGGNATVDSDGQEVLLYYQLSNGSLVEELHSLANFSASGLNYSFTASNCSIIDAANIADGSALAVVSLNQQKYLFYTDSESYLYTTNSTTAEGTWSDAGQLHTEQRYLNQTSSAVPQIIPHSPALAACYFADVGVRLYHGLSGPRGRTGVGQIAKTEWDFLRSGSTGTYKTWTAFDADAWAGIACSGTFNNDTGILQDVYMKGSHDDVFYLRETDGDLNLRITDQYRLSNYSAIAAATNTRRTGDLRTTIFFRGDDMTLKKVNYTLPGPQSPVPVSTTIRLGEFTKLAALWPNDDGVIVVYEGAPGRIHATMFDDNGEIIANNTLAT</sequence>
<evidence type="ECO:0000313" key="2">
    <source>
        <dbReference type="EMBL" id="PSK44218.1"/>
    </source>
</evidence>
<evidence type="ECO:0000313" key="3">
    <source>
        <dbReference type="Proteomes" id="UP000243723"/>
    </source>
</evidence>
<keyword evidence="1" id="KW-1133">Transmembrane helix</keyword>
<gene>
    <name evidence="2" type="ORF">B9Z65_198</name>
</gene>
<reference evidence="2 3" key="1">
    <citation type="submission" date="2017-05" db="EMBL/GenBank/DDBJ databases">
        <title>Draft genome sequence of Elsinoe australis.</title>
        <authorList>
            <person name="Cheng Q."/>
        </authorList>
    </citation>
    <scope>NUCLEOTIDE SEQUENCE [LARGE SCALE GENOMIC DNA]</scope>
    <source>
        <strain evidence="2 3">NL1</strain>
    </source>
</reference>
<keyword evidence="3" id="KW-1185">Reference proteome</keyword>
<dbReference type="EMBL" id="NHZQ01000289">
    <property type="protein sequence ID" value="PSK44218.1"/>
    <property type="molecule type" value="Genomic_DNA"/>
</dbReference>
<feature type="transmembrane region" description="Helical" evidence="1">
    <location>
        <begin position="94"/>
        <end position="118"/>
    </location>
</feature>
<evidence type="ECO:0000256" key="1">
    <source>
        <dbReference type="SAM" id="Phobius"/>
    </source>
</evidence>
<dbReference type="OrthoDB" id="10484912at2759"/>
<protein>
    <recommendedName>
        <fullName evidence="4">Fucose-specific lectin</fullName>
    </recommendedName>
</protein>
<keyword evidence="1" id="KW-0472">Membrane</keyword>